<organism evidence="1 2">
    <name type="scientific">Glomus cerebriforme</name>
    <dbReference type="NCBI Taxonomy" id="658196"/>
    <lineage>
        <taxon>Eukaryota</taxon>
        <taxon>Fungi</taxon>
        <taxon>Fungi incertae sedis</taxon>
        <taxon>Mucoromycota</taxon>
        <taxon>Glomeromycotina</taxon>
        <taxon>Glomeromycetes</taxon>
        <taxon>Glomerales</taxon>
        <taxon>Glomeraceae</taxon>
        <taxon>Glomus</taxon>
    </lineage>
</organism>
<gene>
    <name evidence="1" type="ORF">C1645_132707</name>
</gene>
<evidence type="ECO:0000313" key="1">
    <source>
        <dbReference type="EMBL" id="RIA91099.1"/>
    </source>
</evidence>
<dbReference type="OrthoDB" id="2444995at2759"/>
<proteinExistence type="predicted"/>
<sequence length="94" mass="10404">MLEENEPKLQGFFDELVASTNPQKKSSITNQQNKKKLVAMCYFLGGLNNKFINGVKTDIGFLLSASGAFASTIDTLSNLGLQSEEKLFRDKNIN</sequence>
<name>A0A397T192_9GLOM</name>
<evidence type="ECO:0000313" key="2">
    <source>
        <dbReference type="Proteomes" id="UP000265703"/>
    </source>
</evidence>
<dbReference type="EMBL" id="QKYT01000162">
    <property type="protein sequence ID" value="RIA91099.1"/>
    <property type="molecule type" value="Genomic_DNA"/>
</dbReference>
<protein>
    <submittedName>
        <fullName evidence="1">Uncharacterized protein</fullName>
    </submittedName>
</protein>
<dbReference type="AlphaFoldDB" id="A0A397T192"/>
<dbReference type="Proteomes" id="UP000265703">
    <property type="component" value="Unassembled WGS sequence"/>
</dbReference>
<keyword evidence="2" id="KW-1185">Reference proteome</keyword>
<comment type="caution">
    <text evidence="1">The sequence shown here is derived from an EMBL/GenBank/DDBJ whole genome shotgun (WGS) entry which is preliminary data.</text>
</comment>
<reference evidence="1 2" key="1">
    <citation type="submission" date="2018-06" db="EMBL/GenBank/DDBJ databases">
        <title>Comparative genomics reveals the genomic features of Rhizophagus irregularis, R. cerebriforme, R. diaphanum and Gigaspora rosea, and their symbiotic lifestyle signature.</title>
        <authorList>
            <person name="Morin E."/>
            <person name="San Clemente H."/>
            <person name="Chen E.C.H."/>
            <person name="De La Providencia I."/>
            <person name="Hainaut M."/>
            <person name="Kuo A."/>
            <person name="Kohler A."/>
            <person name="Murat C."/>
            <person name="Tang N."/>
            <person name="Roy S."/>
            <person name="Loubradou J."/>
            <person name="Henrissat B."/>
            <person name="Grigoriev I.V."/>
            <person name="Corradi N."/>
            <person name="Roux C."/>
            <person name="Martin F.M."/>
        </authorList>
    </citation>
    <scope>NUCLEOTIDE SEQUENCE [LARGE SCALE GENOMIC DNA]</scope>
    <source>
        <strain evidence="1 2">DAOM 227022</strain>
    </source>
</reference>
<accession>A0A397T192</accession>